<dbReference type="OrthoDB" id="9792195at2"/>
<dbReference type="SUPFAM" id="SSF102522">
    <property type="entry name" value="Bacterial fluorinating enzyme, N-terminal domain"/>
    <property type="match status" value="1"/>
</dbReference>
<dbReference type="Pfam" id="PF20257">
    <property type="entry name" value="SAM_HAT_C"/>
    <property type="match status" value="1"/>
</dbReference>
<comment type="similarity">
    <text evidence="2">Belongs to the SAM hydrolase / SAM-dependent halogenase family.</text>
</comment>
<evidence type="ECO:0000259" key="3">
    <source>
        <dbReference type="Pfam" id="PF01887"/>
    </source>
</evidence>
<dbReference type="RefSeq" id="WP_091312122.1">
    <property type="nucleotide sequence ID" value="NZ_CBCSJU010000004.1"/>
</dbReference>
<dbReference type="Gene3D" id="2.40.30.90">
    <property type="entry name" value="Bacterial fluorinating enzyme like"/>
    <property type="match status" value="1"/>
</dbReference>
<dbReference type="PIRSF" id="PIRSF006779">
    <property type="entry name" value="UCP006779"/>
    <property type="match status" value="1"/>
</dbReference>
<keyword evidence="1" id="KW-0949">S-adenosyl-L-methionine</keyword>
<protein>
    <recommendedName>
        <fullName evidence="7">S-adenosyl-l-methionine hydroxide adenosyltransferase</fullName>
    </recommendedName>
</protein>
<sequence>MSIITLTTDYGLKDHFAGILKGKIFSILPETNIVDITHTIDKFNVLEASYLLSVSYSHFPKGTVHVVCVDASRNADTVHIAMLYDGHFFIGADNGIFGGLTNKLNAEKIVQINIHDRLINGSSDLDVFATVATHLAKGGEMNVIGAPLSEIKKMNVLVPIVDQNAKSIRGNVVYIDDFGNCVTNISKNYIEEIAKGRHYSVRFSVYTIKKVKNNYSDFKNNSTAALKSMEGNEIALFNQDNFLEIAIYRSNPSRSGSANTLLGLKMQDVVIVEFAE</sequence>
<dbReference type="AlphaFoldDB" id="A0A1H6USD3"/>
<dbReference type="InterPro" id="IPR023228">
    <property type="entry name" value="SAM_OH_AdoTrfase_N_sf"/>
</dbReference>
<feature type="domain" description="S-adenosyl-l-methionine hydroxide adenosyltransferase C-terminal" evidence="4">
    <location>
        <begin position="170"/>
        <end position="270"/>
    </location>
</feature>
<dbReference type="InterPro" id="IPR046469">
    <property type="entry name" value="SAM_HAT_N"/>
</dbReference>
<dbReference type="InterPro" id="IPR046470">
    <property type="entry name" value="SAM_HAT_C"/>
</dbReference>
<dbReference type="Proteomes" id="UP000199702">
    <property type="component" value="Unassembled WGS sequence"/>
</dbReference>
<dbReference type="Pfam" id="PF01887">
    <property type="entry name" value="SAM_HAT_N"/>
    <property type="match status" value="1"/>
</dbReference>
<reference evidence="6" key="1">
    <citation type="submission" date="2016-10" db="EMBL/GenBank/DDBJ databases">
        <authorList>
            <person name="Varghese N."/>
            <person name="Submissions S."/>
        </authorList>
    </citation>
    <scope>NUCLEOTIDE SEQUENCE [LARGE SCALE GENOMIC DNA]</scope>
    <source>
        <strain evidence="6">DSM 17934</strain>
    </source>
</reference>
<dbReference type="InterPro" id="IPR023227">
    <property type="entry name" value="SAM_OH_AdoTrfase_C_sf"/>
</dbReference>
<dbReference type="STRING" id="402734.SAMN05660918_1886"/>
<evidence type="ECO:0000259" key="4">
    <source>
        <dbReference type="Pfam" id="PF20257"/>
    </source>
</evidence>
<gene>
    <name evidence="5" type="ORF">SAMN05660918_1886</name>
</gene>
<dbReference type="PANTHER" id="PTHR35092">
    <property type="entry name" value="CHLORINASE MJ1651"/>
    <property type="match status" value="1"/>
</dbReference>
<evidence type="ECO:0008006" key="7">
    <source>
        <dbReference type="Google" id="ProtNLM"/>
    </source>
</evidence>
<feature type="domain" description="S-adenosyl-l-methionine hydroxide adenosyltransferase N-terminal" evidence="3">
    <location>
        <begin position="4"/>
        <end position="145"/>
    </location>
</feature>
<evidence type="ECO:0000256" key="2">
    <source>
        <dbReference type="ARBA" id="ARBA00024035"/>
    </source>
</evidence>
<proteinExistence type="inferred from homology"/>
<organism evidence="5 6">
    <name type="scientific">Flavobacterium terrigena</name>
    <dbReference type="NCBI Taxonomy" id="402734"/>
    <lineage>
        <taxon>Bacteria</taxon>
        <taxon>Pseudomonadati</taxon>
        <taxon>Bacteroidota</taxon>
        <taxon>Flavobacteriia</taxon>
        <taxon>Flavobacteriales</taxon>
        <taxon>Flavobacteriaceae</taxon>
        <taxon>Flavobacterium</taxon>
    </lineage>
</organism>
<evidence type="ECO:0000313" key="5">
    <source>
        <dbReference type="EMBL" id="SEI90812.1"/>
    </source>
</evidence>
<dbReference type="SUPFAM" id="SSF101852">
    <property type="entry name" value="Bacterial fluorinating enzyme, C-terminal domain"/>
    <property type="match status" value="1"/>
</dbReference>
<name>A0A1H6USD3_9FLAO</name>
<dbReference type="EMBL" id="FNYA01000004">
    <property type="protein sequence ID" value="SEI90812.1"/>
    <property type="molecule type" value="Genomic_DNA"/>
</dbReference>
<dbReference type="Gene3D" id="3.40.50.10790">
    <property type="entry name" value="S-adenosyl-l-methionine hydroxide adenosyltransferase, N-terminal"/>
    <property type="match status" value="1"/>
</dbReference>
<dbReference type="PANTHER" id="PTHR35092:SF1">
    <property type="entry name" value="CHLORINASE MJ1651"/>
    <property type="match status" value="1"/>
</dbReference>
<evidence type="ECO:0000256" key="1">
    <source>
        <dbReference type="ARBA" id="ARBA00022691"/>
    </source>
</evidence>
<dbReference type="InterPro" id="IPR002747">
    <property type="entry name" value="SAM_OH_AdoTrfase"/>
</dbReference>
<evidence type="ECO:0000313" key="6">
    <source>
        <dbReference type="Proteomes" id="UP000199702"/>
    </source>
</evidence>
<keyword evidence="6" id="KW-1185">Reference proteome</keyword>
<accession>A0A1H6USD3</accession>